<keyword evidence="4" id="KW-0067">ATP-binding</keyword>
<keyword evidence="2 8" id="KW-0812">Transmembrane</keyword>
<dbReference type="CDD" id="cd18573">
    <property type="entry name" value="ABC_6TM_ABCB10_like"/>
    <property type="match status" value="1"/>
</dbReference>
<keyword evidence="12" id="KW-1185">Reference proteome</keyword>
<proteinExistence type="predicted"/>
<protein>
    <recommendedName>
        <fullName evidence="13">ATP-binding cassette sub-family B member 10, mitochondrial</fullName>
    </recommendedName>
</protein>
<comment type="subcellular location">
    <subcellularLocation>
        <location evidence="1">Membrane</location>
        <topology evidence="1">Multi-pass membrane protein</topology>
    </subcellularLocation>
</comment>
<evidence type="ECO:0000313" key="12">
    <source>
        <dbReference type="Proteomes" id="UP001159427"/>
    </source>
</evidence>
<keyword evidence="5 8" id="KW-1133">Transmembrane helix</keyword>
<feature type="transmembrane region" description="Helical" evidence="8">
    <location>
        <begin position="392"/>
        <end position="412"/>
    </location>
</feature>
<dbReference type="SUPFAM" id="SSF52540">
    <property type="entry name" value="P-loop containing nucleoside triphosphate hydrolases"/>
    <property type="match status" value="1"/>
</dbReference>
<dbReference type="PROSITE" id="PS50893">
    <property type="entry name" value="ABC_TRANSPORTER_2"/>
    <property type="match status" value="1"/>
</dbReference>
<dbReference type="Gene3D" id="1.20.1560.10">
    <property type="entry name" value="ABC transporter type 1, transmembrane domain"/>
    <property type="match status" value="1"/>
</dbReference>
<keyword evidence="6 8" id="KW-0472">Membrane</keyword>
<dbReference type="CDD" id="cd03249">
    <property type="entry name" value="ABC_MTABC3_MDL1_MDL2"/>
    <property type="match status" value="1"/>
</dbReference>
<comment type="caution">
    <text evidence="11">The sequence shown here is derived from an EMBL/GenBank/DDBJ whole genome shotgun (WGS) entry which is preliminary data.</text>
</comment>
<evidence type="ECO:0000256" key="1">
    <source>
        <dbReference type="ARBA" id="ARBA00004141"/>
    </source>
</evidence>
<evidence type="ECO:0000256" key="4">
    <source>
        <dbReference type="ARBA" id="ARBA00022840"/>
    </source>
</evidence>
<evidence type="ECO:0000256" key="3">
    <source>
        <dbReference type="ARBA" id="ARBA00022741"/>
    </source>
</evidence>
<sequence length="695" mass="75841">MYSCAIGCFRRHAVNKFVGPDQAVPCINRFIGTQNSPYRWCFLRRNSHYVAPKNRTFIGWQRQRIFGLYLPSRTSPVRSRSSTSGSLTNNGKEEKQEENVNPAKKQLKSDDLFRILSLAKPEYKNLAGAIGLLFISSAVTMSVPFCMGKIIDIIYTSSQNPAQMVDTLTYVCKILCGVFLLGGTANFGRVYLIQISGQKIIKRLRERLFSSILRQETAFFDRTRTGELINRLSADTILVGKAVTDNVSDGLRAVAQSLAGVSMMFYVCPKLASIVLGIVPPVAIAIVMYGRYLRSITKKTQDSLAQSTQVAEERISNIRTVRAFGQELKEIKMYADSVLDVFNLAKKEAVARAIFFGFTGLSGNVIMLAVLYSGGMMMTDAQITVGDLTSFLLYAGFVGISFGGLSSFYSELMKGIGASGRLWQLIDRTPTIPLSGGLRPDIHDLNKGILFNNVHFSYPSRSDMPIFHGLNLEVPAGSVTAVVGPSGSGKSTLGSLLLRLYDPDQGQVIVGGHDVKTLSPDWLRGAVGTVHQEPILFSSSVADNIAYGAATGQQVSQDDIEDAAVQANAYSFIKSFPKGFDTVVGERGQMLSGGQRQRIAIARAILKNPSILLLDEATSALDAESEHLVQEALERLMKGRTVITIAHRLSTIKNADNIVVLNDGQIAEAGSYAHLMGNPDGLFRKLVEKQTIGLQ</sequence>
<keyword evidence="3" id="KW-0547">Nucleotide-binding</keyword>
<dbReference type="PANTHER" id="PTHR43394">
    <property type="entry name" value="ATP-DEPENDENT PERMEASE MDL1, MITOCHONDRIAL"/>
    <property type="match status" value="1"/>
</dbReference>
<dbReference type="PANTHER" id="PTHR43394:SF1">
    <property type="entry name" value="ATP-BINDING CASSETTE SUB-FAMILY B MEMBER 10, MITOCHONDRIAL"/>
    <property type="match status" value="1"/>
</dbReference>
<evidence type="ECO:0000313" key="11">
    <source>
        <dbReference type="EMBL" id="CAH3032943.1"/>
    </source>
</evidence>
<feature type="domain" description="ABC transporter" evidence="9">
    <location>
        <begin position="449"/>
        <end position="688"/>
    </location>
</feature>
<dbReference type="InterPro" id="IPR036640">
    <property type="entry name" value="ABC1_TM_sf"/>
</dbReference>
<dbReference type="PROSITE" id="PS00211">
    <property type="entry name" value="ABC_TRANSPORTER_1"/>
    <property type="match status" value="1"/>
</dbReference>
<dbReference type="EMBL" id="CALNXI010000686">
    <property type="protein sequence ID" value="CAH3032943.1"/>
    <property type="molecule type" value="Genomic_DNA"/>
</dbReference>
<dbReference type="Proteomes" id="UP001159427">
    <property type="component" value="Unassembled WGS sequence"/>
</dbReference>
<evidence type="ECO:0000259" key="10">
    <source>
        <dbReference type="PROSITE" id="PS50929"/>
    </source>
</evidence>
<gene>
    <name evidence="11" type="ORF">PEVE_00039190</name>
</gene>
<dbReference type="Pfam" id="PF00005">
    <property type="entry name" value="ABC_tran"/>
    <property type="match status" value="1"/>
</dbReference>
<evidence type="ECO:0000256" key="8">
    <source>
        <dbReference type="SAM" id="Phobius"/>
    </source>
</evidence>
<dbReference type="InterPro" id="IPR003439">
    <property type="entry name" value="ABC_transporter-like_ATP-bd"/>
</dbReference>
<dbReference type="SMART" id="SM00382">
    <property type="entry name" value="AAA"/>
    <property type="match status" value="1"/>
</dbReference>
<evidence type="ECO:0000256" key="5">
    <source>
        <dbReference type="ARBA" id="ARBA00022989"/>
    </source>
</evidence>
<dbReference type="InterPro" id="IPR027417">
    <property type="entry name" value="P-loop_NTPase"/>
</dbReference>
<organism evidence="11 12">
    <name type="scientific">Porites evermanni</name>
    <dbReference type="NCBI Taxonomy" id="104178"/>
    <lineage>
        <taxon>Eukaryota</taxon>
        <taxon>Metazoa</taxon>
        <taxon>Cnidaria</taxon>
        <taxon>Anthozoa</taxon>
        <taxon>Hexacorallia</taxon>
        <taxon>Scleractinia</taxon>
        <taxon>Fungiina</taxon>
        <taxon>Poritidae</taxon>
        <taxon>Porites</taxon>
    </lineage>
</organism>
<dbReference type="SUPFAM" id="SSF90123">
    <property type="entry name" value="ABC transporter transmembrane region"/>
    <property type="match status" value="1"/>
</dbReference>
<dbReference type="Pfam" id="PF00664">
    <property type="entry name" value="ABC_membrane"/>
    <property type="match status" value="1"/>
</dbReference>
<evidence type="ECO:0000256" key="7">
    <source>
        <dbReference type="SAM" id="MobiDB-lite"/>
    </source>
</evidence>
<dbReference type="InterPro" id="IPR017871">
    <property type="entry name" value="ABC_transporter-like_CS"/>
</dbReference>
<dbReference type="InterPro" id="IPR039421">
    <property type="entry name" value="Type_1_exporter"/>
</dbReference>
<accession>A0ABN8MSG5</accession>
<evidence type="ECO:0000256" key="6">
    <source>
        <dbReference type="ARBA" id="ARBA00023136"/>
    </source>
</evidence>
<dbReference type="PROSITE" id="PS50929">
    <property type="entry name" value="ABC_TM1F"/>
    <property type="match status" value="1"/>
</dbReference>
<feature type="region of interest" description="Disordered" evidence="7">
    <location>
        <begin position="73"/>
        <end position="103"/>
    </location>
</feature>
<dbReference type="PIRSF" id="PIRSF002773">
    <property type="entry name" value="ABC_prm/ATPase_B"/>
    <property type="match status" value="1"/>
</dbReference>
<evidence type="ECO:0000259" key="9">
    <source>
        <dbReference type="PROSITE" id="PS50893"/>
    </source>
</evidence>
<dbReference type="Gene3D" id="3.40.50.300">
    <property type="entry name" value="P-loop containing nucleotide triphosphate hydrolases"/>
    <property type="match status" value="1"/>
</dbReference>
<feature type="transmembrane region" description="Helical" evidence="8">
    <location>
        <begin position="353"/>
        <end position="372"/>
    </location>
</feature>
<reference evidence="11 12" key="1">
    <citation type="submission" date="2022-05" db="EMBL/GenBank/DDBJ databases">
        <authorList>
            <consortium name="Genoscope - CEA"/>
            <person name="William W."/>
        </authorList>
    </citation>
    <scope>NUCLEOTIDE SEQUENCE [LARGE SCALE GENOMIC DNA]</scope>
</reference>
<dbReference type="InterPro" id="IPR011527">
    <property type="entry name" value="ABC1_TM_dom"/>
</dbReference>
<feature type="compositionally biased region" description="Low complexity" evidence="7">
    <location>
        <begin position="73"/>
        <end position="90"/>
    </location>
</feature>
<dbReference type="InterPro" id="IPR003593">
    <property type="entry name" value="AAA+_ATPase"/>
</dbReference>
<evidence type="ECO:0000256" key="2">
    <source>
        <dbReference type="ARBA" id="ARBA00022692"/>
    </source>
</evidence>
<feature type="transmembrane region" description="Helical" evidence="8">
    <location>
        <begin position="271"/>
        <end position="290"/>
    </location>
</feature>
<feature type="domain" description="ABC transmembrane type-1" evidence="10">
    <location>
        <begin position="127"/>
        <end position="414"/>
    </location>
</feature>
<evidence type="ECO:0008006" key="13">
    <source>
        <dbReference type="Google" id="ProtNLM"/>
    </source>
</evidence>
<name>A0ABN8MSG5_9CNID</name>